<evidence type="ECO:0000313" key="5">
    <source>
        <dbReference type="Proteomes" id="UP000272400"/>
    </source>
</evidence>
<dbReference type="InterPro" id="IPR002645">
    <property type="entry name" value="STAS_dom"/>
</dbReference>
<organism evidence="4 5">
    <name type="scientific">Actinocorallia herbida</name>
    <dbReference type="NCBI Taxonomy" id="58109"/>
    <lineage>
        <taxon>Bacteria</taxon>
        <taxon>Bacillati</taxon>
        <taxon>Actinomycetota</taxon>
        <taxon>Actinomycetes</taxon>
        <taxon>Streptosporangiales</taxon>
        <taxon>Thermomonosporaceae</taxon>
        <taxon>Actinocorallia</taxon>
    </lineage>
</organism>
<dbReference type="InterPro" id="IPR003658">
    <property type="entry name" value="Anti-sigma_ant"/>
</dbReference>
<dbReference type="AlphaFoldDB" id="A0A3N1CNZ6"/>
<comment type="similarity">
    <text evidence="1 2">Belongs to the anti-sigma-factor antagonist family.</text>
</comment>
<name>A0A3N1CNZ6_9ACTN</name>
<evidence type="ECO:0000313" key="4">
    <source>
        <dbReference type="EMBL" id="ROO82884.1"/>
    </source>
</evidence>
<dbReference type="Gene3D" id="3.30.750.24">
    <property type="entry name" value="STAS domain"/>
    <property type="match status" value="1"/>
</dbReference>
<dbReference type="CDD" id="cd07043">
    <property type="entry name" value="STAS_anti-anti-sigma_factors"/>
    <property type="match status" value="1"/>
</dbReference>
<evidence type="ECO:0000256" key="1">
    <source>
        <dbReference type="ARBA" id="ARBA00009013"/>
    </source>
</evidence>
<dbReference type="NCBIfam" id="TIGR00377">
    <property type="entry name" value="ant_ant_sig"/>
    <property type="match status" value="1"/>
</dbReference>
<comment type="caution">
    <text evidence="4">The sequence shown here is derived from an EMBL/GenBank/DDBJ whole genome shotgun (WGS) entry which is preliminary data.</text>
</comment>
<feature type="domain" description="STAS" evidence="3">
    <location>
        <begin position="4"/>
        <end position="113"/>
    </location>
</feature>
<dbReference type="PANTHER" id="PTHR33495:SF2">
    <property type="entry name" value="ANTI-SIGMA FACTOR ANTAGONIST TM_1081-RELATED"/>
    <property type="match status" value="1"/>
</dbReference>
<evidence type="ECO:0000256" key="2">
    <source>
        <dbReference type="RuleBase" id="RU003749"/>
    </source>
</evidence>
<gene>
    <name evidence="4" type="ORF">EDD29_0369</name>
</gene>
<evidence type="ECO:0000259" key="3">
    <source>
        <dbReference type="PROSITE" id="PS50801"/>
    </source>
</evidence>
<dbReference type="PROSITE" id="PS50801">
    <property type="entry name" value="STAS"/>
    <property type="match status" value="1"/>
</dbReference>
<reference evidence="4 5" key="1">
    <citation type="submission" date="2018-11" db="EMBL/GenBank/DDBJ databases">
        <title>Sequencing the genomes of 1000 actinobacteria strains.</title>
        <authorList>
            <person name="Klenk H.-P."/>
        </authorList>
    </citation>
    <scope>NUCLEOTIDE SEQUENCE [LARGE SCALE GENOMIC DNA]</scope>
    <source>
        <strain evidence="4 5">DSM 44254</strain>
    </source>
</reference>
<dbReference type="SUPFAM" id="SSF52091">
    <property type="entry name" value="SpoIIaa-like"/>
    <property type="match status" value="1"/>
</dbReference>
<dbReference type="PANTHER" id="PTHR33495">
    <property type="entry name" value="ANTI-SIGMA FACTOR ANTAGONIST TM_1081-RELATED-RELATED"/>
    <property type="match status" value="1"/>
</dbReference>
<dbReference type="Proteomes" id="UP000272400">
    <property type="component" value="Unassembled WGS sequence"/>
</dbReference>
<proteinExistence type="inferred from homology"/>
<dbReference type="Pfam" id="PF01740">
    <property type="entry name" value="STAS"/>
    <property type="match status" value="1"/>
</dbReference>
<dbReference type="GO" id="GO:0043856">
    <property type="term" value="F:anti-sigma factor antagonist activity"/>
    <property type="evidence" value="ECO:0007669"/>
    <property type="project" value="InterPro"/>
</dbReference>
<dbReference type="EMBL" id="RJKE01000001">
    <property type="protein sequence ID" value="ROO82884.1"/>
    <property type="molecule type" value="Genomic_DNA"/>
</dbReference>
<protein>
    <recommendedName>
        <fullName evidence="2">Anti-sigma factor antagonist</fullName>
    </recommendedName>
</protein>
<sequence length="113" mass="12457">MRELPLEVRSEGEATVVRPSGEVDVSTAPVLRRELERMIADGARVLVIDLTDVTFLDSTGMAVFVGVWQKLRNESGSFALAAAQRRVAEPLRLTRLDGPLRLRGTVEEALRAE</sequence>
<keyword evidence="5" id="KW-1185">Reference proteome</keyword>
<accession>A0A3N1CNZ6</accession>
<dbReference type="InterPro" id="IPR036513">
    <property type="entry name" value="STAS_dom_sf"/>
</dbReference>
<dbReference type="RefSeq" id="WP_211359520.1">
    <property type="nucleotide sequence ID" value="NZ_RJKE01000001.1"/>
</dbReference>